<name>A0A834XLG8_APHGI</name>
<dbReference type="Pfam" id="PF12796">
    <property type="entry name" value="Ank_2"/>
    <property type="match status" value="1"/>
</dbReference>
<keyword evidence="2 3" id="KW-0040">ANK repeat</keyword>
<feature type="compositionally biased region" description="Polar residues" evidence="4">
    <location>
        <begin position="273"/>
        <end position="287"/>
    </location>
</feature>
<comment type="caution">
    <text evidence="5">The sequence shown here is derived from an EMBL/GenBank/DDBJ whole genome shotgun (WGS) entry which is preliminary data.</text>
</comment>
<dbReference type="Gene3D" id="1.25.40.20">
    <property type="entry name" value="Ankyrin repeat-containing domain"/>
    <property type="match status" value="1"/>
</dbReference>
<dbReference type="PROSITE" id="PS50297">
    <property type="entry name" value="ANK_REP_REGION"/>
    <property type="match status" value="1"/>
</dbReference>
<dbReference type="InterPro" id="IPR036770">
    <property type="entry name" value="Ankyrin_rpt-contain_sf"/>
</dbReference>
<organism evidence="5 6">
    <name type="scientific">Aphidius gifuensis</name>
    <name type="common">Parasitoid wasp</name>
    <dbReference type="NCBI Taxonomy" id="684658"/>
    <lineage>
        <taxon>Eukaryota</taxon>
        <taxon>Metazoa</taxon>
        <taxon>Ecdysozoa</taxon>
        <taxon>Arthropoda</taxon>
        <taxon>Hexapoda</taxon>
        <taxon>Insecta</taxon>
        <taxon>Pterygota</taxon>
        <taxon>Neoptera</taxon>
        <taxon>Endopterygota</taxon>
        <taxon>Hymenoptera</taxon>
        <taxon>Apocrita</taxon>
        <taxon>Ichneumonoidea</taxon>
        <taxon>Braconidae</taxon>
        <taxon>Aphidiinae</taxon>
        <taxon>Aphidius</taxon>
    </lineage>
</organism>
<dbReference type="OrthoDB" id="71307at2759"/>
<keyword evidence="6" id="KW-1185">Reference proteome</keyword>
<feature type="region of interest" description="Disordered" evidence="4">
    <location>
        <begin position="89"/>
        <end position="114"/>
    </location>
</feature>
<dbReference type="PROSITE" id="PS50088">
    <property type="entry name" value="ANK_REPEAT"/>
    <property type="match status" value="1"/>
</dbReference>
<feature type="compositionally biased region" description="Low complexity" evidence="4">
    <location>
        <begin position="39"/>
        <end position="56"/>
    </location>
</feature>
<evidence type="ECO:0000256" key="1">
    <source>
        <dbReference type="ARBA" id="ARBA00022737"/>
    </source>
</evidence>
<dbReference type="GO" id="GO:0005634">
    <property type="term" value="C:nucleus"/>
    <property type="evidence" value="ECO:0007669"/>
    <property type="project" value="TreeGrafter"/>
</dbReference>
<reference evidence="5 6" key="1">
    <citation type="submission" date="2020-08" db="EMBL/GenBank/DDBJ databases">
        <title>Aphidius gifuensis genome sequencing and assembly.</title>
        <authorList>
            <person name="Du Z."/>
        </authorList>
    </citation>
    <scope>NUCLEOTIDE SEQUENCE [LARGE SCALE GENOMIC DNA]</scope>
    <source>
        <strain evidence="5">YNYX2018</strain>
        <tissue evidence="5">Adults</tissue>
    </source>
</reference>
<feature type="region of interest" description="Disordered" evidence="4">
    <location>
        <begin position="141"/>
        <end position="169"/>
    </location>
</feature>
<protein>
    <submittedName>
        <fullName evidence="5">Uncharacterized protein</fullName>
    </submittedName>
</protein>
<evidence type="ECO:0000313" key="5">
    <source>
        <dbReference type="EMBL" id="KAF7988463.1"/>
    </source>
</evidence>
<feature type="compositionally biased region" description="Low complexity" evidence="4">
    <location>
        <begin position="97"/>
        <end position="111"/>
    </location>
</feature>
<dbReference type="InterPro" id="IPR002110">
    <property type="entry name" value="Ankyrin_rpt"/>
</dbReference>
<feature type="region of interest" description="Disordered" evidence="4">
    <location>
        <begin position="39"/>
        <end position="61"/>
    </location>
</feature>
<feature type="compositionally biased region" description="Low complexity" evidence="4">
    <location>
        <begin position="293"/>
        <end position="309"/>
    </location>
</feature>
<dbReference type="GO" id="GO:0010468">
    <property type="term" value="P:regulation of gene expression"/>
    <property type="evidence" value="ECO:0007669"/>
    <property type="project" value="TreeGrafter"/>
</dbReference>
<feature type="compositionally biased region" description="Polar residues" evidence="4">
    <location>
        <begin position="359"/>
        <end position="369"/>
    </location>
</feature>
<feature type="region of interest" description="Disordered" evidence="4">
    <location>
        <begin position="347"/>
        <end position="369"/>
    </location>
</feature>
<evidence type="ECO:0000256" key="2">
    <source>
        <dbReference type="ARBA" id="ARBA00023043"/>
    </source>
</evidence>
<dbReference type="Proteomes" id="UP000639338">
    <property type="component" value="Unassembled WGS sequence"/>
</dbReference>
<dbReference type="SMART" id="SM00248">
    <property type="entry name" value="ANK"/>
    <property type="match status" value="4"/>
</dbReference>
<evidence type="ECO:0000256" key="4">
    <source>
        <dbReference type="SAM" id="MobiDB-lite"/>
    </source>
</evidence>
<dbReference type="SUPFAM" id="SSF48403">
    <property type="entry name" value="Ankyrin repeat"/>
    <property type="match status" value="1"/>
</dbReference>
<keyword evidence="1" id="KW-0677">Repeat</keyword>
<feature type="repeat" description="ANK" evidence="3">
    <location>
        <begin position="750"/>
        <end position="790"/>
    </location>
</feature>
<proteinExistence type="predicted"/>
<dbReference type="EMBL" id="JACMRX010000005">
    <property type="protein sequence ID" value="KAF7988463.1"/>
    <property type="molecule type" value="Genomic_DNA"/>
</dbReference>
<gene>
    <name evidence="5" type="ORF">HCN44_001036</name>
</gene>
<dbReference type="AlphaFoldDB" id="A0A834XLG8"/>
<evidence type="ECO:0000256" key="3">
    <source>
        <dbReference type="PROSITE-ProRule" id="PRU00023"/>
    </source>
</evidence>
<accession>A0A834XLG8</accession>
<dbReference type="PANTHER" id="PTHR24124">
    <property type="entry name" value="ANKYRIN REPEAT FAMILY A"/>
    <property type="match status" value="1"/>
</dbReference>
<evidence type="ECO:0000313" key="6">
    <source>
        <dbReference type="Proteomes" id="UP000639338"/>
    </source>
</evidence>
<feature type="region of interest" description="Disordered" evidence="4">
    <location>
        <begin position="273"/>
        <end position="318"/>
    </location>
</feature>
<feature type="compositionally biased region" description="Acidic residues" evidence="4">
    <location>
        <begin position="143"/>
        <end position="156"/>
    </location>
</feature>
<sequence>MDQIERESKNFTDNYINHNFNSFKMDSEIEILKKKLCSTSSASSTCSESSTTSSDSGLEKSCSEINEKIEKYFNKKIIDDENIRRKVSVESKTSTLESIDSSSSSSSSDYEQQIDSDDLLSNNLNDISNSFCKFKLSTKHDESDESESDDDDDDDLQEKGPVRSQMVYSRQQPYNNFYDNNSFDAEQIDLDIAQKIYSNSQYCCVINASLDKLTNCQQTQESLTNNYLSVNNSCQFDNNINEINNNGVEEKYEFDGPLNDILNSYQQAQPETINYQNSSPSTSSENWPDSPVSSNYFQQTSNSQSYTSSRPHTPLSLINMDSPNTTINLSNTSSPIQRKLNYYHCNYRKTPQSSSSSSNYSQCDTPSPKNYQNLIDNQNDEEKFDNFQQSTWYENCETTNNINDKLKIININNNYIDNNNNDNNYEKNHECDIKNLNDIKLEYKYKDYNNLSTIDNNYNNTENNNFNYDNDFDNFLTNQIDINHLDNVIDDLEIKTEDIISTNYLNNQYNIVNNNNTLYNDNYHSLTTQTNMSELKINQQQQQKWYDENNKKLFNNFQIPKPMKQQKQYKTMKQKKNKYDPWKSLSMPKISSSKILKSKLNDCDVARAMKDLLQVSIQELSRADDDGYTKLMCLVGNPIEFNKKKEFLVPLVERLSMIHDGLTKMNNYGQDALYIASINYPKMYYVAGYLAGVMVDKGIDISRPIYTKGNNLIHELAKKGDAYKPVLIELLSLKTIEGKSVFDLSKCNFDGKTPLHVAVEAHDPSKRGTSTIEIIRLFIERGCDCKIREYTNGNTALHIAISKNCDPILVQALLEKNGCDAVNIQNKNNNTPLHMIALLSDELSLNIQSNICMQLIKTGAQTNVKNNNGQLPLTIVTTKRKEFIQKIFHES</sequence>
<dbReference type="PANTHER" id="PTHR24124:SF14">
    <property type="entry name" value="CHROMOSOME UNDETERMINED SCAFFOLD_25, WHOLE GENOME SHOTGUN SEQUENCE"/>
    <property type="match status" value="1"/>
</dbReference>